<dbReference type="Gene3D" id="3.40.190.10">
    <property type="entry name" value="Periplasmic binding protein-like II"/>
    <property type="match status" value="2"/>
</dbReference>
<dbReference type="AlphaFoldDB" id="A0A840XWD9"/>
<keyword evidence="1" id="KW-0732">Signal</keyword>
<evidence type="ECO:0000256" key="1">
    <source>
        <dbReference type="ARBA" id="ARBA00022729"/>
    </source>
</evidence>
<dbReference type="EMBL" id="JACIJE010000001">
    <property type="protein sequence ID" value="MBB5688161.1"/>
    <property type="molecule type" value="Genomic_DNA"/>
</dbReference>
<dbReference type="GO" id="GO:0015888">
    <property type="term" value="P:thiamine transport"/>
    <property type="evidence" value="ECO:0007669"/>
    <property type="project" value="TreeGrafter"/>
</dbReference>
<dbReference type="GO" id="GO:0030288">
    <property type="term" value="C:outer membrane-bounded periplasmic space"/>
    <property type="evidence" value="ECO:0007669"/>
    <property type="project" value="TreeGrafter"/>
</dbReference>
<reference evidence="2 3" key="1">
    <citation type="submission" date="2020-08" db="EMBL/GenBank/DDBJ databases">
        <title>Genomic Encyclopedia of Type Strains, Phase IV (KMG-IV): sequencing the most valuable type-strain genomes for metagenomic binning, comparative biology and taxonomic classification.</title>
        <authorList>
            <person name="Goeker M."/>
        </authorList>
    </citation>
    <scope>NUCLEOTIDE SEQUENCE [LARGE SCALE GENOMIC DNA]</scope>
    <source>
        <strain evidence="2 3">DSM 25895</strain>
    </source>
</reference>
<sequence>MNRRQLLGAPAIAFAAAHWNEAQAQAARAVCYNCPPEWADWAGALRAIRGSLGIAMPHDNKNSGQALAALIAERARPVADVAYMGGNFGPRARAEGVFAPYRPARIEEVPADMRDPDGYWFAIHSGTLGLFVNRGALRGRPMPTGWRDLLKPEYRGMVGYLNPTSAAVGQVGMVAVNVALGGGYSDFTPAIEFFKALRANGAVVPLQTSYARVVSGEIPILFDYDFNAMRAQFTDGADTRFVLPAEGTVSFPYIMGLVANGPNPENGRRVLDWTLSDEGQRIWANAFLRPVRPAAMPAETASRFLPASEYARARVIDIAAMVAAQEGFVARYRAEVGA</sequence>
<name>A0A840XWD9_9PROT</name>
<proteinExistence type="predicted"/>
<dbReference type="Pfam" id="PF13343">
    <property type="entry name" value="SBP_bac_6"/>
    <property type="match status" value="1"/>
</dbReference>
<dbReference type="SUPFAM" id="SSF53850">
    <property type="entry name" value="Periplasmic binding protein-like II"/>
    <property type="match status" value="1"/>
</dbReference>
<dbReference type="Proteomes" id="UP000562254">
    <property type="component" value="Unassembled WGS sequence"/>
</dbReference>
<keyword evidence="3" id="KW-1185">Reference proteome</keyword>
<protein>
    <submittedName>
        <fullName evidence="2">Putative spermidine/putrescine transport system substrate-binding protein</fullName>
    </submittedName>
</protein>
<dbReference type="PANTHER" id="PTHR30006">
    <property type="entry name" value="THIAMINE-BINDING PERIPLASMIC PROTEIN-RELATED"/>
    <property type="match status" value="1"/>
</dbReference>
<evidence type="ECO:0000313" key="2">
    <source>
        <dbReference type="EMBL" id="MBB5688161.1"/>
    </source>
</evidence>
<dbReference type="PANTHER" id="PTHR30006:SF2">
    <property type="entry name" value="ABC TRANSPORTER SUBSTRATE-BINDING PROTEIN"/>
    <property type="match status" value="1"/>
</dbReference>
<evidence type="ECO:0000313" key="3">
    <source>
        <dbReference type="Proteomes" id="UP000562254"/>
    </source>
</evidence>
<accession>A0A840XWD9</accession>
<dbReference type="GO" id="GO:0030976">
    <property type="term" value="F:thiamine pyrophosphate binding"/>
    <property type="evidence" value="ECO:0007669"/>
    <property type="project" value="TreeGrafter"/>
</dbReference>
<gene>
    <name evidence="2" type="ORF">FHS88_000271</name>
</gene>
<organism evidence="2 3">
    <name type="scientific">Neoroseomonas alkaliterrae</name>
    <dbReference type="NCBI Taxonomy" id="1452450"/>
    <lineage>
        <taxon>Bacteria</taxon>
        <taxon>Pseudomonadati</taxon>
        <taxon>Pseudomonadota</taxon>
        <taxon>Alphaproteobacteria</taxon>
        <taxon>Acetobacterales</taxon>
        <taxon>Acetobacteraceae</taxon>
        <taxon>Neoroseomonas</taxon>
    </lineage>
</organism>
<comment type="caution">
    <text evidence="2">The sequence shown here is derived from an EMBL/GenBank/DDBJ whole genome shotgun (WGS) entry which is preliminary data.</text>
</comment>
<dbReference type="RefSeq" id="WP_184480540.1">
    <property type="nucleotide sequence ID" value="NZ_JAAEDJ010000047.1"/>
</dbReference>
<dbReference type="GO" id="GO:0030975">
    <property type="term" value="F:thiamine binding"/>
    <property type="evidence" value="ECO:0007669"/>
    <property type="project" value="TreeGrafter"/>
</dbReference>